<evidence type="ECO:0000313" key="2">
    <source>
        <dbReference type="Proteomes" id="UP000232722"/>
    </source>
</evidence>
<name>A0A2N0NH08_9GLOM</name>
<sequence>MESSFSRIRKQCADLKKWNSDENLLQKENLSEEDSKGSNYKEFELYKLSLKKDLSNE</sequence>
<dbReference type="AlphaFoldDB" id="A0A2N0NH08"/>
<comment type="caution">
    <text evidence="1">The sequence shown here is derived from an EMBL/GenBank/DDBJ whole genome shotgun (WGS) entry which is preliminary data.</text>
</comment>
<proteinExistence type="predicted"/>
<dbReference type="EMBL" id="LLXJ01007124">
    <property type="protein sequence ID" value="PKB93850.1"/>
    <property type="molecule type" value="Genomic_DNA"/>
</dbReference>
<protein>
    <submittedName>
        <fullName evidence="1">Uncharacterized protein</fullName>
    </submittedName>
</protein>
<organism evidence="1 2">
    <name type="scientific">Rhizophagus irregularis</name>
    <dbReference type="NCBI Taxonomy" id="588596"/>
    <lineage>
        <taxon>Eukaryota</taxon>
        <taxon>Fungi</taxon>
        <taxon>Fungi incertae sedis</taxon>
        <taxon>Mucoromycota</taxon>
        <taxon>Glomeromycotina</taxon>
        <taxon>Glomeromycetes</taxon>
        <taxon>Glomerales</taxon>
        <taxon>Glomeraceae</taxon>
        <taxon>Rhizophagus</taxon>
    </lineage>
</organism>
<dbReference type="Proteomes" id="UP000232722">
    <property type="component" value="Unassembled WGS sequence"/>
</dbReference>
<evidence type="ECO:0000313" key="1">
    <source>
        <dbReference type="EMBL" id="PKB93850.1"/>
    </source>
</evidence>
<gene>
    <name evidence="1" type="ORF">RhiirA5_440158</name>
</gene>
<reference evidence="1 2" key="2">
    <citation type="submission" date="2017-09" db="EMBL/GenBank/DDBJ databases">
        <title>Extensive intraspecific genome diversity in a model arbuscular mycorrhizal fungus.</title>
        <authorList>
            <person name="Chen E.C."/>
            <person name="Morin E."/>
            <person name="Beaudet D."/>
            <person name="Noel J."/>
            <person name="Ndikumana S."/>
            <person name="Charron P."/>
            <person name="St-Onge C."/>
            <person name="Giorgi J."/>
            <person name="Grigoriev I.V."/>
            <person name="Roux C."/>
            <person name="Martin F.M."/>
            <person name="Corradi N."/>
        </authorList>
    </citation>
    <scope>NUCLEOTIDE SEQUENCE [LARGE SCALE GENOMIC DNA]</scope>
    <source>
        <strain evidence="1 2">A5</strain>
    </source>
</reference>
<accession>A0A2N0NH08</accession>
<reference evidence="1 2" key="1">
    <citation type="submission" date="2016-04" db="EMBL/GenBank/DDBJ databases">
        <title>Genome analyses suggest a sexual origin of heterokaryosis in a supposedly ancient asexual fungus.</title>
        <authorList>
            <person name="Ropars J."/>
            <person name="Sedzielewska K."/>
            <person name="Noel J."/>
            <person name="Charron P."/>
            <person name="Farinelli L."/>
            <person name="Marton T."/>
            <person name="Kruger M."/>
            <person name="Pelin A."/>
            <person name="Brachmann A."/>
            <person name="Corradi N."/>
        </authorList>
    </citation>
    <scope>NUCLEOTIDE SEQUENCE [LARGE SCALE GENOMIC DNA]</scope>
    <source>
        <strain evidence="1 2">A5</strain>
    </source>
</reference>